<evidence type="ECO:0000256" key="1">
    <source>
        <dbReference type="SAM" id="MobiDB-lite"/>
    </source>
</evidence>
<dbReference type="AlphaFoldDB" id="A0A835B2E5"/>
<evidence type="ECO:0000313" key="2">
    <source>
        <dbReference type="EMBL" id="KAF8685352.1"/>
    </source>
</evidence>
<feature type="region of interest" description="Disordered" evidence="1">
    <location>
        <begin position="175"/>
        <end position="197"/>
    </location>
</feature>
<dbReference type="EMBL" id="JACEFO010002084">
    <property type="protein sequence ID" value="KAF8685352.1"/>
    <property type="molecule type" value="Genomic_DNA"/>
</dbReference>
<feature type="compositionally biased region" description="Low complexity" evidence="1">
    <location>
        <begin position="70"/>
        <end position="100"/>
    </location>
</feature>
<feature type="compositionally biased region" description="Low complexity" evidence="1">
    <location>
        <begin position="175"/>
        <end position="185"/>
    </location>
</feature>
<comment type="caution">
    <text evidence="2">The sequence shown here is derived from an EMBL/GenBank/DDBJ whole genome shotgun (WGS) entry which is preliminary data.</text>
</comment>
<keyword evidence="3" id="KW-1185">Reference proteome</keyword>
<name>A0A835B2E5_9POAL</name>
<dbReference type="Proteomes" id="UP000636709">
    <property type="component" value="Unassembled WGS sequence"/>
</dbReference>
<protein>
    <submittedName>
        <fullName evidence="2">Uncharacterized protein</fullName>
    </submittedName>
</protein>
<proteinExistence type="predicted"/>
<sequence>MRSGRSALVADGVVIGGMAITAKMLVPHYHSALPELRRTKMEPLSDLRRTTNYARKGMNLSNEKPTNSKRPSPSRSTDVSSDTSVLAPHYSSSSNLPFSSRRAAATQPPRPHAVSIKHSGTHRRLSFPYLQISTPPPRRRRGTTTSSRAREPSIPFFPSPRILASPIEGERRIAPAFASGSPSGSTEASPDQLPAAAAAERGRFVRAGWWEGGAGPMTCARAEDAVSPADDDVAVAPVLVGFAFLPDVFLG</sequence>
<feature type="compositionally biased region" description="Polar residues" evidence="1">
    <location>
        <begin position="59"/>
        <end position="69"/>
    </location>
</feature>
<gene>
    <name evidence="2" type="ORF">HU200_043975</name>
</gene>
<feature type="region of interest" description="Disordered" evidence="1">
    <location>
        <begin position="40"/>
        <end position="161"/>
    </location>
</feature>
<feature type="compositionally biased region" description="Basic and acidic residues" evidence="1">
    <location>
        <begin position="40"/>
        <end position="49"/>
    </location>
</feature>
<evidence type="ECO:0000313" key="3">
    <source>
        <dbReference type="Proteomes" id="UP000636709"/>
    </source>
</evidence>
<reference evidence="2" key="1">
    <citation type="submission" date="2020-07" db="EMBL/GenBank/DDBJ databases">
        <title>Genome sequence and genetic diversity analysis of an under-domesticated orphan crop, white fonio (Digitaria exilis).</title>
        <authorList>
            <person name="Bennetzen J.L."/>
            <person name="Chen S."/>
            <person name="Ma X."/>
            <person name="Wang X."/>
            <person name="Yssel A.E.J."/>
            <person name="Chaluvadi S.R."/>
            <person name="Johnson M."/>
            <person name="Gangashetty P."/>
            <person name="Hamidou F."/>
            <person name="Sanogo M.D."/>
            <person name="Zwaenepoel A."/>
            <person name="Wallace J."/>
            <person name="Van De Peer Y."/>
            <person name="Van Deynze A."/>
        </authorList>
    </citation>
    <scope>NUCLEOTIDE SEQUENCE</scope>
    <source>
        <tissue evidence="2">Leaves</tissue>
    </source>
</reference>
<organism evidence="2 3">
    <name type="scientific">Digitaria exilis</name>
    <dbReference type="NCBI Taxonomy" id="1010633"/>
    <lineage>
        <taxon>Eukaryota</taxon>
        <taxon>Viridiplantae</taxon>
        <taxon>Streptophyta</taxon>
        <taxon>Embryophyta</taxon>
        <taxon>Tracheophyta</taxon>
        <taxon>Spermatophyta</taxon>
        <taxon>Magnoliopsida</taxon>
        <taxon>Liliopsida</taxon>
        <taxon>Poales</taxon>
        <taxon>Poaceae</taxon>
        <taxon>PACMAD clade</taxon>
        <taxon>Panicoideae</taxon>
        <taxon>Panicodae</taxon>
        <taxon>Paniceae</taxon>
        <taxon>Anthephorinae</taxon>
        <taxon>Digitaria</taxon>
    </lineage>
</organism>
<accession>A0A835B2E5</accession>